<reference evidence="2" key="1">
    <citation type="submission" date="2017-12" db="EMBL/GenBank/DDBJ databases">
        <title>FDA dAtabase for Regulatory Grade micrObial Sequences (FDA-ARGOS): Supporting development and validation of Infectious Disease Dx tests.</title>
        <authorList>
            <person name="Campos J."/>
            <person name="Goldberg B."/>
            <person name="Tallon L."/>
            <person name="Sadzewicz L."/>
            <person name="Sengamalay N."/>
            <person name="Ott S."/>
            <person name="Godinez A."/>
            <person name="Nagaraj S."/>
            <person name="Vyas G."/>
            <person name="Aluvathingal J."/>
            <person name="Nadendla S."/>
            <person name="Geyer C."/>
            <person name="Nandy P."/>
            <person name="Hobson J."/>
            <person name="Sichtig H."/>
        </authorList>
    </citation>
    <scope>NUCLEOTIDE SEQUENCE</scope>
    <source>
        <strain evidence="2">FDAARGOS_252</strain>
        <plasmid evidence="2">unnamed1</plasmid>
    </source>
</reference>
<dbReference type="AlphaFoldDB" id="A0A1V0GN67"/>
<keyword evidence="3" id="KW-1185">Reference proteome</keyword>
<dbReference type="eggNOG" id="ENOG50312BP">
    <property type="taxonomic scope" value="Bacteria"/>
</dbReference>
<protein>
    <submittedName>
        <fullName evidence="2">Uncharacterized protein</fullName>
    </submittedName>
</protein>
<accession>A0A1V0GN67</accession>
<keyword evidence="1" id="KW-1133">Transmembrane helix</keyword>
<keyword evidence="2" id="KW-0614">Plasmid</keyword>
<evidence type="ECO:0000313" key="2">
    <source>
        <dbReference type="EMBL" id="ARC35296.1"/>
    </source>
</evidence>
<name>A0A1V0GN67_9RHOB</name>
<geneLocation type="plasmid" evidence="2 3">
    <name>unnamed1</name>
</geneLocation>
<dbReference type="Proteomes" id="UP000191257">
    <property type="component" value="Plasmid unnamed1"/>
</dbReference>
<dbReference type="RefSeq" id="WP_080620278.1">
    <property type="nucleotide sequence ID" value="NZ_CAWMZI010000002.1"/>
</dbReference>
<keyword evidence="1" id="KW-0812">Transmembrane</keyword>
<evidence type="ECO:0000256" key="1">
    <source>
        <dbReference type="SAM" id="Phobius"/>
    </source>
</evidence>
<feature type="transmembrane region" description="Helical" evidence="1">
    <location>
        <begin position="20"/>
        <end position="42"/>
    </location>
</feature>
<dbReference type="EMBL" id="CP020441">
    <property type="protein sequence ID" value="ARC35296.1"/>
    <property type="molecule type" value="Genomic_DNA"/>
</dbReference>
<proteinExistence type="predicted"/>
<gene>
    <name evidence="2" type="ORF">A6J80_01975</name>
</gene>
<evidence type="ECO:0000313" key="3">
    <source>
        <dbReference type="Proteomes" id="UP000191257"/>
    </source>
</evidence>
<organism evidence="2 3">
    <name type="scientific">Paracoccus yeei</name>
    <dbReference type="NCBI Taxonomy" id="147645"/>
    <lineage>
        <taxon>Bacteria</taxon>
        <taxon>Pseudomonadati</taxon>
        <taxon>Pseudomonadota</taxon>
        <taxon>Alphaproteobacteria</taxon>
        <taxon>Rhodobacterales</taxon>
        <taxon>Paracoccaceae</taxon>
        <taxon>Paracoccus</taxon>
    </lineage>
</organism>
<keyword evidence="1" id="KW-0472">Membrane</keyword>
<sequence length="277" mass="30010">MAARSRRRRHSRGRGHGGGLKTAGIVILAVLLSAGMGAAGWWHSRQQRAAAIDQTTLCPTATGPVGMTAILLDLTDALSPAQKSQLLGYLEQEIDDAPQGTQFTLGVVSADPDQWGATPPLCKPQNVSTASALTQNPGLIAKRYRDRFLQPLQDNIARMTAASGAKQSPIMESLQALIADTPGFVTYDGPRRVLLVSDLLQHSDALSFYRGNDWQSFVKSPAYQRLGATLGDAEIRIFQVPRPLEGVDDPAVLEDFWARYFDVQGAHLPVLKRLGDL</sequence>
<dbReference type="KEGG" id="pye:A6J80_01975"/>